<dbReference type="GO" id="GO:0008320">
    <property type="term" value="F:protein transmembrane transporter activity"/>
    <property type="evidence" value="ECO:0007669"/>
    <property type="project" value="TreeGrafter"/>
</dbReference>
<dbReference type="Proteomes" id="UP000321857">
    <property type="component" value="Chromosome"/>
</dbReference>
<dbReference type="KEGG" id="sxa:FMM02_06590"/>
<organism evidence="7 8">
    <name type="scientific">Sphingomonas xanthus</name>
    <dbReference type="NCBI Taxonomy" id="2594473"/>
    <lineage>
        <taxon>Bacteria</taxon>
        <taxon>Pseudomonadati</taxon>
        <taxon>Pseudomonadota</taxon>
        <taxon>Alphaproteobacteria</taxon>
        <taxon>Sphingomonadales</taxon>
        <taxon>Sphingomonadaceae</taxon>
        <taxon>Sphingomonas</taxon>
    </lineage>
</organism>
<dbReference type="Gene3D" id="2.40.160.50">
    <property type="entry name" value="membrane protein fhac: a member of the omp85/tpsb transporter family"/>
    <property type="match status" value="1"/>
</dbReference>
<evidence type="ECO:0000256" key="4">
    <source>
        <dbReference type="SAM" id="SignalP"/>
    </source>
</evidence>
<dbReference type="InterPro" id="IPR005565">
    <property type="entry name" value="Hemolysn_activator_HlyB_C"/>
</dbReference>
<name>A0A516IRV7_9SPHN</name>
<evidence type="ECO:0000313" key="7">
    <source>
        <dbReference type="EMBL" id="QDP19652.1"/>
    </source>
</evidence>
<sequence>MGRWTWRNHNIGTFLLGSAALLAAVPATAQSVAPTREELSRITTPREGPRPSLNVVGDVERSPCPLADPRYADVRLAINDVQFNNLKGASPEEMRSTWAQFAGPNQPVAVLCEIRDAAATLLRNKGYLAAVQVPTQRIDDGVVRMETLYARVTAVRARGQTDGAEAKLAAYLNKLTEDEYFDRNRAERYLLLARDIPGYNVQLTLKPAGTGPGELVGEVAVLRRPFSLDATVQNLAASSTGRWGGQVRGQLYGLTGLGDVTTLSFYSTADLKEQKILQAAHSFRPGSEGLTIGGQLTYAWTKPDIGGNEATPDLKAKTLYWSVDARYPLIRSQSSNLWAGLGFDFLDQKVEFFGPLTRDKLRVLWLRADWDAIDLTSRRPAWKANAFAELRKGLDIFDASDAADAVPPSRIDGEADATVLRLGGQAELALGRDMAIAVSPRLQYAFDALLSFEEFTAGNYTVGRGYDPGTLSGDSGVGLTVEMRGPRLAPIARSRLTLQPYVFGDAAWAWNKNDGMGADRLTSAGAGVRAELSDRFRLDSTLAVPLEKAGIDNRKGDVRLLVTLTGRILP</sequence>
<dbReference type="GO" id="GO:0046819">
    <property type="term" value="P:protein secretion by the type V secretion system"/>
    <property type="evidence" value="ECO:0007669"/>
    <property type="project" value="TreeGrafter"/>
</dbReference>
<dbReference type="PANTHER" id="PTHR34597:SF6">
    <property type="entry name" value="BLR6126 PROTEIN"/>
    <property type="match status" value="1"/>
</dbReference>
<evidence type="ECO:0000256" key="2">
    <source>
        <dbReference type="ARBA" id="ARBA00022692"/>
    </source>
</evidence>
<gene>
    <name evidence="7" type="ORF">FMM02_06590</name>
</gene>
<keyword evidence="3" id="KW-0998">Cell outer membrane</keyword>
<dbReference type="OrthoDB" id="7486497at2"/>
<accession>A0A516IRV7</accession>
<keyword evidence="8" id="KW-1185">Reference proteome</keyword>
<feature type="signal peptide" evidence="4">
    <location>
        <begin position="1"/>
        <end position="29"/>
    </location>
</feature>
<feature type="chain" id="PRO_5022071879" evidence="4">
    <location>
        <begin position="30"/>
        <end position="570"/>
    </location>
</feature>
<evidence type="ECO:0000313" key="8">
    <source>
        <dbReference type="Proteomes" id="UP000321857"/>
    </source>
</evidence>
<evidence type="ECO:0000259" key="5">
    <source>
        <dbReference type="Pfam" id="PF03865"/>
    </source>
</evidence>
<keyword evidence="2" id="KW-0812">Transmembrane</keyword>
<feature type="domain" description="Polypeptide-transport-associated ShlB-type" evidence="6">
    <location>
        <begin position="77"/>
        <end position="145"/>
    </location>
</feature>
<evidence type="ECO:0000256" key="1">
    <source>
        <dbReference type="ARBA" id="ARBA00022452"/>
    </source>
</evidence>
<protein>
    <submittedName>
        <fullName evidence="7">ShlB/FhaC/HecB family hemolysin secretion/activation protein</fullName>
    </submittedName>
</protein>
<keyword evidence="1" id="KW-0472">Membrane</keyword>
<keyword evidence="1" id="KW-1134">Transmembrane beta strand</keyword>
<keyword evidence="4" id="KW-0732">Signal</keyword>
<evidence type="ECO:0000259" key="6">
    <source>
        <dbReference type="Pfam" id="PF08479"/>
    </source>
</evidence>
<dbReference type="Gene3D" id="3.10.20.310">
    <property type="entry name" value="membrane protein fhac"/>
    <property type="match status" value="1"/>
</dbReference>
<dbReference type="Pfam" id="PF08479">
    <property type="entry name" value="POTRA_2"/>
    <property type="match status" value="1"/>
</dbReference>
<dbReference type="InterPro" id="IPR051544">
    <property type="entry name" value="TPS_OM_transporter"/>
</dbReference>
<reference evidence="7 8" key="1">
    <citation type="submission" date="2019-07" db="EMBL/GenBank/DDBJ databases">
        <title>Sphingomonas AE3 Genome sequencing and assembly.</title>
        <authorList>
            <person name="Kim H."/>
        </authorList>
    </citation>
    <scope>NUCLEOTIDE SEQUENCE [LARGE SCALE GENOMIC DNA]</scope>
    <source>
        <strain evidence="7 8">AE3</strain>
    </source>
</reference>
<dbReference type="PANTHER" id="PTHR34597">
    <property type="entry name" value="SLR1661 PROTEIN"/>
    <property type="match status" value="1"/>
</dbReference>
<dbReference type="AlphaFoldDB" id="A0A516IRV7"/>
<dbReference type="InterPro" id="IPR013686">
    <property type="entry name" value="Polypept-transport_assoc_ShlB"/>
</dbReference>
<proteinExistence type="predicted"/>
<feature type="domain" description="Haemolysin activator HlyB C-terminal" evidence="5">
    <location>
        <begin position="223"/>
        <end position="529"/>
    </location>
</feature>
<dbReference type="RefSeq" id="WP_147494103.1">
    <property type="nucleotide sequence ID" value="NZ_CP041659.1"/>
</dbReference>
<dbReference type="Pfam" id="PF03865">
    <property type="entry name" value="ShlB"/>
    <property type="match status" value="1"/>
</dbReference>
<evidence type="ECO:0000256" key="3">
    <source>
        <dbReference type="ARBA" id="ARBA00023237"/>
    </source>
</evidence>
<dbReference type="GO" id="GO:0098046">
    <property type="term" value="C:type V protein secretion system complex"/>
    <property type="evidence" value="ECO:0007669"/>
    <property type="project" value="TreeGrafter"/>
</dbReference>
<dbReference type="EMBL" id="CP041659">
    <property type="protein sequence ID" value="QDP19652.1"/>
    <property type="molecule type" value="Genomic_DNA"/>
</dbReference>